<proteinExistence type="predicted"/>
<sequence>MFRPLFCVCFLPFSRFGLIRSTPLPFCLSCLFCFRKPLSFSFVIRVPAALSTIVLHLESTRYCFLVLCFVLFV</sequence>
<evidence type="ECO:0000313" key="1">
    <source>
        <dbReference type="EMBL" id="MBW63366.1"/>
    </source>
</evidence>
<reference evidence="1" key="1">
    <citation type="submission" date="2018-01" db="EMBL/GenBank/DDBJ databases">
        <title>An insight into the sialome of Amazonian anophelines.</title>
        <authorList>
            <person name="Ribeiro J.M."/>
            <person name="Scarpassa V."/>
            <person name="Calvo E."/>
        </authorList>
    </citation>
    <scope>NUCLEOTIDE SEQUENCE</scope>
    <source>
        <tissue evidence="1">Salivary glands</tissue>
    </source>
</reference>
<dbReference type="AlphaFoldDB" id="A0A2M4CDE6"/>
<dbReference type="EMBL" id="GGFJ01014225">
    <property type="protein sequence ID" value="MBW63366.1"/>
    <property type="molecule type" value="Transcribed_RNA"/>
</dbReference>
<accession>A0A2M4CDE6</accession>
<name>A0A2M4CDE6_9DIPT</name>
<protein>
    <submittedName>
        <fullName evidence="1">Putative secreted protein</fullName>
    </submittedName>
</protein>
<organism evidence="1">
    <name type="scientific">Anopheles marajoara</name>
    <dbReference type="NCBI Taxonomy" id="58244"/>
    <lineage>
        <taxon>Eukaryota</taxon>
        <taxon>Metazoa</taxon>
        <taxon>Ecdysozoa</taxon>
        <taxon>Arthropoda</taxon>
        <taxon>Hexapoda</taxon>
        <taxon>Insecta</taxon>
        <taxon>Pterygota</taxon>
        <taxon>Neoptera</taxon>
        <taxon>Endopterygota</taxon>
        <taxon>Diptera</taxon>
        <taxon>Nematocera</taxon>
        <taxon>Culicoidea</taxon>
        <taxon>Culicidae</taxon>
        <taxon>Anophelinae</taxon>
        <taxon>Anopheles</taxon>
    </lineage>
</organism>